<dbReference type="InterPro" id="IPR050923">
    <property type="entry name" value="Cell_Proc_Reg/RNA_Proc"/>
</dbReference>
<keyword evidence="2" id="KW-0812">Transmembrane</keyword>
<evidence type="ECO:0000313" key="5">
    <source>
        <dbReference type="Proteomes" id="UP000239388"/>
    </source>
</evidence>
<evidence type="ECO:0000313" key="4">
    <source>
        <dbReference type="EMBL" id="PQO26489.1"/>
    </source>
</evidence>
<dbReference type="Pfam" id="PF00498">
    <property type="entry name" value="FHA"/>
    <property type="match status" value="2"/>
</dbReference>
<evidence type="ECO:0000259" key="3">
    <source>
        <dbReference type="PROSITE" id="PS50006"/>
    </source>
</evidence>
<proteinExistence type="predicted"/>
<comment type="caution">
    <text evidence="4">The sequence shown here is derived from an EMBL/GenBank/DDBJ whole genome shotgun (WGS) entry which is preliminary data.</text>
</comment>
<reference evidence="4 5" key="1">
    <citation type="submission" date="2018-02" db="EMBL/GenBank/DDBJ databases">
        <title>Comparative genomes isolates from brazilian mangrove.</title>
        <authorList>
            <person name="Araujo J.E."/>
            <person name="Taketani R.G."/>
            <person name="Silva M.C.P."/>
            <person name="Loureco M.V."/>
            <person name="Andreote F.D."/>
        </authorList>
    </citation>
    <scope>NUCLEOTIDE SEQUENCE [LARGE SCALE GENOMIC DNA]</scope>
    <source>
        <strain evidence="4 5">NAP PRIS-MGV</strain>
    </source>
</reference>
<evidence type="ECO:0000256" key="2">
    <source>
        <dbReference type="SAM" id="Phobius"/>
    </source>
</evidence>
<dbReference type="Gene3D" id="2.60.200.20">
    <property type="match status" value="2"/>
</dbReference>
<protein>
    <recommendedName>
        <fullName evidence="3">FHA domain-containing protein</fullName>
    </recommendedName>
</protein>
<sequence length="567" mass="60526">MSEPDRQWTIGAAADCDLVVEQQTVSGRHCRLQRQAGQWYVEDLGSTNGVYVNGEKIVERRLISPSDDVTLGKNVPLPWPAEAQPPAQPQPLQAQLAQAQPVASSPPVAQPVFPGTKITIGRNAGNDVVLSDPSVSSKHAVLTVADGLITLEDLQSSNGTYVGPDHLRIQQTLVQPNDVVFLGNVETTVTNLLLATDKTIAGISLNLPPLNAPSPPPLAAPAPRSRKPKQSSLLVNAALGGAVALIALIAVLIWNRPSEEDVPTVAAANAAPATPSAAEPTVSVRSLKGAQSSQSTDPADAIYLLMVADPAMKERYRIGAAVAVGPRTLLTSATCQTVAALVKDQYPQLVLQGADSQPRVNKITVHPTYLSKYREGDDAERKFTDLIAKVEQIGSEQDMTSQLRDAYKHYLTITDQPHHYDVAVIEVDADLPAWLPLAPATNLAPLSALSVYSFAFDQVAPLWDAQSLLSPRIDKGRVRQTFGQVGDANNPRLLVGQLPQVAAADHLGLNFSGAAILDSQQRLVALYSRITPERELGSPPTGEQFDATVIADVADFLQPYLPTSNPN</sequence>
<feature type="domain" description="FHA" evidence="3">
    <location>
        <begin position="118"/>
        <end position="167"/>
    </location>
</feature>
<name>A0A2S8F2W3_9BACT</name>
<feature type="domain" description="FHA" evidence="3">
    <location>
        <begin position="8"/>
        <end position="57"/>
    </location>
</feature>
<dbReference type="SMART" id="SM00240">
    <property type="entry name" value="FHA"/>
    <property type="match status" value="2"/>
</dbReference>
<dbReference type="InterPro" id="IPR000253">
    <property type="entry name" value="FHA_dom"/>
</dbReference>
<accession>A0A2S8F2W3</accession>
<dbReference type="InterPro" id="IPR008984">
    <property type="entry name" value="SMAD_FHA_dom_sf"/>
</dbReference>
<dbReference type="AlphaFoldDB" id="A0A2S8F2W3"/>
<gene>
    <name evidence="4" type="ORF">C5Y98_30590</name>
</gene>
<feature type="transmembrane region" description="Helical" evidence="2">
    <location>
        <begin position="233"/>
        <end position="254"/>
    </location>
</feature>
<keyword evidence="2" id="KW-1133">Transmembrane helix</keyword>
<dbReference type="Proteomes" id="UP000239388">
    <property type="component" value="Unassembled WGS sequence"/>
</dbReference>
<organism evidence="4 5">
    <name type="scientific">Blastopirellula marina</name>
    <dbReference type="NCBI Taxonomy" id="124"/>
    <lineage>
        <taxon>Bacteria</taxon>
        <taxon>Pseudomonadati</taxon>
        <taxon>Planctomycetota</taxon>
        <taxon>Planctomycetia</taxon>
        <taxon>Pirellulales</taxon>
        <taxon>Pirellulaceae</taxon>
        <taxon>Blastopirellula</taxon>
    </lineage>
</organism>
<dbReference type="OrthoDB" id="249606at2"/>
<feature type="region of interest" description="Disordered" evidence="1">
    <location>
        <begin position="271"/>
        <end position="294"/>
    </location>
</feature>
<dbReference type="CDD" id="cd00060">
    <property type="entry name" value="FHA"/>
    <property type="match status" value="2"/>
</dbReference>
<dbReference type="PROSITE" id="PS50006">
    <property type="entry name" value="FHA_DOMAIN"/>
    <property type="match status" value="2"/>
</dbReference>
<dbReference type="EMBL" id="PUIB01000031">
    <property type="protein sequence ID" value="PQO26489.1"/>
    <property type="molecule type" value="Genomic_DNA"/>
</dbReference>
<dbReference type="SUPFAM" id="SSF49879">
    <property type="entry name" value="SMAD/FHA domain"/>
    <property type="match status" value="2"/>
</dbReference>
<evidence type="ECO:0000256" key="1">
    <source>
        <dbReference type="SAM" id="MobiDB-lite"/>
    </source>
</evidence>
<feature type="compositionally biased region" description="Low complexity" evidence="1">
    <location>
        <begin position="271"/>
        <end position="282"/>
    </location>
</feature>
<dbReference type="RefSeq" id="WP_105360171.1">
    <property type="nucleotide sequence ID" value="NZ_PUIB01000031.1"/>
</dbReference>
<dbReference type="PANTHER" id="PTHR23308">
    <property type="entry name" value="NUCLEAR INHIBITOR OF PROTEIN PHOSPHATASE-1"/>
    <property type="match status" value="1"/>
</dbReference>
<keyword evidence="2" id="KW-0472">Membrane</keyword>